<comment type="caution">
    <text evidence="1">The sequence shown here is derived from an EMBL/GenBank/DDBJ whole genome shotgun (WGS) entry which is preliminary data.</text>
</comment>
<dbReference type="Proteomes" id="UP000468581">
    <property type="component" value="Unassembled WGS sequence"/>
</dbReference>
<gene>
    <name evidence="1" type="ORF">GWK08_10450</name>
</gene>
<dbReference type="RefSeq" id="WP_163607055.1">
    <property type="nucleotide sequence ID" value="NZ_JAABOO010000002.1"/>
</dbReference>
<dbReference type="EMBL" id="JAABOO010000002">
    <property type="protein sequence ID" value="NER13861.1"/>
    <property type="molecule type" value="Genomic_DNA"/>
</dbReference>
<organism evidence="1 2">
    <name type="scientific">Leptobacterium flavescens</name>
    <dbReference type="NCBI Taxonomy" id="472055"/>
    <lineage>
        <taxon>Bacteria</taxon>
        <taxon>Pseudomonadati</taxon>
        <taxon>Bacteroidota</taxon>
        <taxon>Flavobacteriia</taxon>
        <taxon>Flavobacteriales</taxon>
        <taxon>Flavobacteriaceae</taxon>
        <taxon>Leptobacterium</taxon>
    </lineage>
</organism>
<evidence type="ECO:0000313" key="1">
    <source>
        <dbReference type="EMBL" id="NER13861.1"/>
    </source>
</evidence>
<protein>
    <submittedName>
        <fullName evidence="1">Uncharacterized protein</fullName>
    </submittedName>
</protein>
<keyword evidence="2" id="KW-1185">Reference proteome</keyword>
<proteinExistence type="predicted"/>
<sequence>MPVNQIVTPLDSAVLDSKEQYSFYFKMVDHVLNELLSALRKYYICSNQETVFFKQYCELLSYSIEAMRVKYMYDEEENLRVDLTDSGFPNYLELRYLYNDLLLRHEHIGKLPAVEELKAEFLDSLMKDKKHVSKEKLHQASSIIYYTTIDKNYIFKRFVQGKIIETEEYDASYLVSWSFYDIGSNRPFVCFMYFDYDGKRIDEYTPEIYETLQQVADRNMDLDAMAYGIDKKLDKVRPKKIRRIDLGPLHTVFAKDENNITHVLLSSIAKKDIELSSFALSLKIDQAVSTGVFKEGGLLSSQKLQIWKVERAEKYLFAPHRIIQLLYAKLPKLIDSLSAEPFEAKELRI</sequence>
<accession>A0A6P0UKG5</accession>
<evidence type="ECO:0000313" key="2">
    <source>
        <dbReference type="Proteomes" id="UP000468581"/>
    </source>
</evidence>
<name>A0A6P0UKG5_9FLAO</name>
<dbReference type="AlphaFoldDB" id="A0A6P0UKG5"/>
<reference evidence="1 2" key="1">
    <citation type="submission" date="2020-01" db="EMBL/GenBank/DDBJ databases">
        <title>Leptobacterium flavescens.</title>
        <authorList>
            <person name="Wang G."/>
        </authorList>
    </citation>
    <scope>NUCLEOTIDE SEQUENCE [LARGE SCALE GENOMIC DNA]</scope>
    <source>
        <strain evidence="1 2">KCTC 22160</strain>
    </source>
</reference>